<dbReference type="RefSeq" id="XP_026666613.1">
    <property type="nucleotide sequence ID" value="XM_026810812.1"/>
</dbReference>
<feature type="domain" description="BZIP" evidence="2">
    <location>
        <begin position="424"/>
        <end position="487"/>
    </location>
</feature>
<dbReference type="GeneID" id="108632835"/>
<dbReference type="InterPro" id="IPR004827">
    <property type="entry name" value="bZIP"/>
</dbReference>
<evidence type="ECO:0000313" key="4">
    <source>
        <dbReference type="RefSeq" id="XP_026666613.1"/>
    </source>
</evidence>
<feature type="region of interest" description="Disordered" evidence="1">
    <location>
        <begin position="316"/>
        <end position="337"/>
    </location>
</feature>
<feature type="compositionally biased region" description="Polar residues" evidence="1">
    <location>
        <begin position="67"/>
        <end position="78"/>
    </location>
</feature>
<evidence type="ECO:0000313" key="3">
    <source>
        <dbReference type="Proteomes" id="UP000694925"/>
    </source>
</evidence>
<dbReference type="PROSITE" id="PS50217">
    <property type="entry name" value="BZIP"/>
    <property type="match status" value="1"/>
</dbReference>
<evidence type="ECO:0000259" key="2">
    <source>
        <dbReference type="PROSITE" id="PS50217"/>
    </source>
</evidence>
<feature type="compositionally biased region" description="Low complexity" evidence="1">
    <location>
        <begin position="362"/>
        <end position="380"/>
    </location>
</feature>
<dbReference type="Proteomes" id="UP000694925">
    <property type="component" value="Unplaced"/>
</dbReference>
<feature type="region of interest" description="Disordered" evidence="1">
    <location>
        <begin position="360"/>
        <end position="393"/>
    </location>
</feature>
<evidence type="ECO:0000256" key="1">
    <source>
        <dbReference type="SAM" id="MobiDB-lite"/>
    </source>
</evidence>
<gene>
    <name evidence="4" type="primary">LOC108632835</name>
</gene>
<dbReference type="Pfam" id="PF07716">
    <property type="entry name" value="bZIP_2"/>
    <property type="match status" value="1"/>
</dbReference>
<dbReference type="Gene3D" id="1.20.5.170">
    <property type="match status" value="1"/>
</dbReference>
<organism evidence="3 4">
    <name type="scientific">Ceratina calcarata</name>
    <dbReference type="NCBI Taxonomy" id="156304"/>
    <lineage>
        <taxon>Eukaryota</taxon>
        <taxon>Metazoa</taxon>
        <taxon>Ecdysozoa</taxon>
        <taxon>Arthropoda</taxon>
        <taxon>Hexapoda</taxon>
        <taxon>Insecta</taxon>
        <taxon>Pterygota</taxon>
        <taxon>Neoptera</taxon>
        <taxon>Endopterygota</taxon>
        <taxon>Hymenoptera</taxon>
        <taxon>Apocrita</taxon>
        <taxon>Aculeata</taxon>
        <taxon>Apoidea</taxon>
        <taxon>Anthophila</taxon>
        <taxon>Apidae</taxon>
        <taxon>Ceratina</taxon>
        <taxon>Zadontomerus</taxon>
    </lineage>
</organism>
<dbReference type="CDD" id="cd14813">
    <property type="entry name" value="bZIP_BmCbz-like"/>
    <property type="match status" value="1"/>
</dbReference>
<feature type="region of interest" description="Disordered" evidence="1">
    <location>
        <begin position="67"/>
        <end position="93"/>
    </location>
</feature>
<dbReference type="GO" id="GO:0003700">
    <property type="term" value="F:DNA-binding transcription factor activity"/>
    <property type="evidence" value="ECO:0007669"/>
    <property type="project" value="InterPro"/>
</dbReference>
<dbReference type="SUPFAM" id="SSF57959">
    <property type="entry name" value="Leucine zipper domain"/>
    <property type="match status" value="1"/>
</dbReference>
<feature type="region of interest" description="Disordered" evidence="1">
    <location>
        <begin position="412"/>
        <end position="451"/>
    </location>
</feature>
<keyword evidence="3" id="KW-1185">Reference proteome</keyword>
<dbReference type="InterPro" id="IPR046347">
    <property type="entry name" value="bZIP_sf"/>
</dbReference>
<feature type="compositionally biased region" description="Basic and acidic residues" evidence="1">
    <location>
        <begin position="381"/>
        <end position="393"/>
    </location>
</feature>
<dbReference type="GO" id="GO:0005634">
    <property type="term" value="C:nucleus"/>
    <property type="evidence" value="ECO:0007669"/>
    <property type="project" value="UniProtKB-ARBA"/>
</dbReference>
<dbReference type="SMART" id="SM00338">
    <property type="entry name" value="BRLZ"/>
    <property type="match status" value="1"/>
</dbReference>
<sequence>MLPKVFKRFSPATRNRRYVKQFSRSKWKVQHRSCQGGLVSKIPPVYERPTASNISFETGGVFNVSKPCNRQSRPSSASRGVRSWPLEEESSTMDTVPLLTPTMETELLQEPWVFPQPKTTVPKAEDKTASSTWEENFQDLSGWCIMDPFQGHCDFPTGESPTFKLSGTKYEGKSGLSSEEGVLKWSTKMNTAETTEHSSDNSHNLQPTLNVTSKQDKENSYTVSSTSNLWLKISKGTTVTENTSSNRTMETNTNISAPFQSRYQIGEIDLNDTCPINFDPTENQRETWDMLRTVETTGSDTFDLLSYLCDDEMRSPEGSVSTDSSIVSKPWSSSSKLSTTLPETTVKVKTEEDAVMQECSGVSTTSMVTSTTTETPVVSTRRTERPRRSVTTKVEKPYTKVKREKPARRRYNTIDSDSDDHSFVSHYRESREKNNEASRKSRMNKKAKETEMAVKANELERDNRILKMKVEELEKLVTSMRSALLRSALKREF</sequence>
<reference evidence="4" key="1">
    <citation type="submission" date="2025-08" db="UniProtKB">
        <authorList>
            <consortium name="RefSeq"/>
        </authorList>
    </citation>
    <scope>IDENTIFICATION</scope>
    <source>
        <tissue evidence="4">Whole body</tissue>
    </source>
</reference>
<feature type="compositionally biased region" description="Low complexity" evidence="1">
    <location>
        <begin position="324"/>
        <end position="337"/>
    </location>
</feature>
<proteinExistence type="predicted"/>
<name>A0AAJ7W825_9HYME</name>
<dbReference type="KEGG" id="ccal:108632835"/>
<feature type="compositionally biased region" description="Basic and acidic residues" evidence="1">
    <location>
        <begin position="419"/>
        <end position="439"/>
    </location>
</feature>
<accession>A0AAJ7W825</accession>
<dbReference type="AlphaFoldDB" id="A0AAJ7W825"/>
<protein>
    <submittedName>
        <fullName evidence="4">Uncharacterized protein LOC108632835</fullName>
    </submittedName>
</protein>